<evidence type="ECO:0000313" key="8">
    <source>
        <dbReference type="EMBL" id="OMJ29112.1"/>
    </source>
</evidence>
<dbReference type="GO" id="GO:0006226">
    <property type="term" value="P:dUMP biosynthetic process"/>
    <property type="evidence" value="ECO:0007669"/>
    <property type="project" value="UniProtKB-UniRule"/>
</dbReference>
<evidence type="ECO:0000313" key="9">
    <source>
        <dbReference type="Proteomes" id="UP000187429"/>
    </source>
</evidence>
<dbReference type="Pfam" id="PF00692">
    <property type="entry name" value="dUTPase"/>
    <property type="match status" value="1"/>
</dbReference>
<dbReference type="SUPFAM" id="SSF51283">
    <property type="entry name" value="dUTPase-like"/>
    <property type="match status" value="1"/>
</dbReference>
<evidence type="ECO:0000256" key="6">
    <source>
        <dbReference type="RuleBase" id="RU367024"/>
    </source>
</evidence>
<keyword evidence="6" id="KW-0479">Metal-binding</keyword>
<dbReference type="Gene3D" id="2.70.40.10">
    <property type="match status" value="1"/>
</dbReference>
<keyword evidence="6" id="KW-0460">Magnesium</keyword>
<name>A0A1R1YQE4_9FUNG</name>
<dbReference type="Proteomes" id="UP000187429">
    <property type="component" value="Unassembled WGS sequence"/>
</dbReference>
<dbReference type="InterPro" id="IPR036157">
    <property type="entry name" value="dUTPase-like_sf"/>
</dbReference>
<dbReference type="GO" id="GO:0000287">
    <property type="term" value="F:magnesium ion binding"/>
    <property type="evidence" value="ECO:0007669"/>
    <property type="project" value="UniProtKB-UniRule"/>
</dbReference>
<comment type="subunit">
    <text evidence="3 6">Homotrimer.</text>
</comment>
<dbReference type="CDD" id="cd07557">
    <property type="entry name" value="trimeric_dUTPase"/>
    <property type="match status" value="1"/>
</dbReference>
<feature type="domain" description="dUTPase-like" evidence="7">
    <location>
        <begin position="23"/>
        <end position="153"/>
    </location>
</feature>
<dbReference type="InterPro" id="IPR029054">
    <property type="entry name" value="dUTPase-like"/>
</dbReference>
<comment type="cofactor">
    <cofactor evidence="6">
        <name>Mg(2+)</name>
        <dbReference type="ChEBI" id="CHEBI:18420"/>
    </cofactor>
</comment>
<evidence type="ECO:0000256" key="4">
    <source>
        <dbReference type="ARBA" id="ARBA00022801"/>
    </source>
</evidence>
<dbReference type="AlphaFoldDB" id="A0A1R1YQE4"/>
<keyword evidence="9" id="KW-1185">Reference proteome</keyword>
<dbReference type="GO" id="GO:0004170">
    <property type="term" value="F:dUTP diphosphatase activity"/>
    <property type="evidence" value="ECO:0007669"/>
    <property type="project" value="UniProtKB-UniRule"/>
</dbReference>
<protein>
    <recommendedName>
        <fullName evidence="6">Deoxyuridine 5'-triphosphate nucleotidohydrolase</fullName>
        <shortName evidence="6">dUTPase</shortName>
        <ecNumber evidence="6">3.6.1.23</ecNumber>
    </recommendedName>
    <alternativeName>
        <fullName evidence="6">dUTP pyrophosphatase</fullName>
    </alternativeName>
</protein>
<keyword evidence="4 6" id="KW-0378">Hydrolase</keyword>
<dbReference type="NCBIfam" id="NF001862">
    <property type="entry name" value="PRK00601.1"/>
    <property type="match status" value="1"/>
</dbReference>
<dbReference type="EMBL" id="LSSM01000375">
    <property type="protein sequence ID" value="OMJ29112.1"/>
    <property type="molecule type" value="Genomic_DNA"/>
</dbReference>
<dbReference type="NCBIfam" id="TIGR00576">
    <property type="entry name" value="dut"/>
    <property type="match status" value="1"/>
</dbReference>
<dbReference type="GO" id="GO:0046081">
    <property type="term" value="P:dUTP catabolic process"/>
    <property type="evidence" value="ECO:0007669"/>
    <property type="project" value="UniProtKB-UniRule"/>
</dbReference>
<evidence type="ECO:0000259" key="7">
    <source>
        <dbReference type="Pfam" id="PF00692"/>
    </source>
</evidence>
<comment type="catalytic activity">
    <reaction evidence="6">
        <text>dUTP + H2O = dUMP + diphosphate + H(+)</text>
        <dbReference type="Rhea" id="RHEA:10248"/>
        <dbReference type="ChEBI" id="CHEBI:15377"/>
        <dbReference type="ChEBI" id="CHEBI:15378"/>
        <dbReference type="ChEBI" id="CHEBI:33019"/>
        <dbReference type="ChEBI" id="CHEBI:61555"/>
        <dbReference type="ChEBI" id="CHEBI:246422"/>
        <dbReference type="EC" id="3.6.1.23"/>
    </reaction>
</comment>
<evidence type="ECO:0000256" key="2">
    <source>
        <dbReference type="ARBA" id="ARBA00006581"/>
    </source>
</evidence>
<comment type="pathway">
    <text evidence="1 6">Pyrimidine metabolism; dUMP biosynthesis; dUMP from dCTP (dUTP route): step 2/2.</text>
</comment>
<organism evidence="8 9">
    <name type="scientific">Smittium culicis</name>
    <dbReference type="NCBI Taxonomy" id="133412"/>
    <lineage>
        <taxon>Eukaryota</taxon>
        <taxon>Fungi</taxon>
        <taxon>Fungi incertae sedis</taxon>
        <taxon>Zoopagomycota</taxon>
        <taxon>Kickxellomycotina</taxon>
        <taxon>Harpellomycetes</taxon>
        <taxon>Harpellales</taxon>
        <taxon>Legeriomycetaceae</taxon>
        <taxon>Smittium</taxon>
    </lineage>
</organism>
<sequence length="159" mass="16838">MPLDQASKMTLQKLQVILINPLAKVPVRATPGSAGYDLFSVEDVVIPRKGGRYPVDTGMKLKLPEGTYGRVASRSGLAVKFGVDAIAGVIDSDYRGILKVALANNGEKDFEIKVGDRVAQLIIERIVTPEAISVESFDEEETLRGSGGFGSTGGVSAAM</sequence>
<comment type="caution">
    <text evidence="8">The sequence shown here is derived from an EMBL/GenBank/DDBJ whole genome shotgun (WGS) entry which is preliminary data.</text>
</comment>
<reference evidence="9" key="1">
    <citation type="submission" date="2017-01" db="EMBL/GenBank/DDBJ databases">
        <authorList>
            <person name="Wang Y."/>
            <person name="White M."/>
            <person name="Kvist S."/>
            <person name="Moncalvo J.-M."/>
        </authorList>
    </citation>
    <scope>NUCLEOTIDE SEQUENCE [LARGE SCALE GENOMIC DNA]</scope>
    <source>
        <strain evidence="9">ID-206-W2</strain>
    </source>
</reference>
<evidence type="ECO:0000256" key="5">
    <source>
        <dbReference type="ARBA" id="ARBA00023080"/>
    </source>
</evidence>
<proteinExistence type="inferred from homology"/>
<dbReference type="PANTHER" id="PTHR11241:SF0">
    <property type="entry name" value="DEOXYURIDINE 5'-TRIPHOSPHATE NUCLEOTIDOHYDROLASE"/>
    <property type="match status" value="1"/>
</dbReference>
<dbReference type="EC" id="3.6.1.23" evidence="6"/>
<comment type="similarity">
    <text evidence="2 6">Belongs to the dUTPase family.</text>
</comment>
<dbReference type="PANTHER" id="PTHR11241">
    <property type="entry name" value="DEOXYURIDINE 5'-TRIPHOSPHATE NUCLEOTIDOHYDROLASE"/>
    <property type="match status" value="1"/>
</dbReference>
<accession>A0A1R1YQE4</accession>
<keyword evidence="5 6" id="KW-0546">Nucleotide metabolism</keyword>
<dbReference type="InterPro" id="IPR008181">
    <property type="entry name" value="dUTPase"/>
</dbReference>
<comment type="function">
    <text evidence="6">Involved in nucleotide metabolism via production of dUMP, the immediate precursor of thymidine nucleotides, and decreases the intracellular concentration of dUTP so that uracil cannot be incorporated into DNA.</text>
</comment>
<dbReference type="OrthoDB" id="10261072at2759"/>
<dbReference type="InterPro" id="IPR033704">
    <property type="entry name" value="dUTPase_trimeric"/>
</dbReference>
<evidence type="ECO:0000256" key="1">
    <source>
        <dbReference type="ARBA" id="ARBA00005142"/>
    </source>
</evidence>
<dbReference type="UniPathway" id="UPA00610">
    <property type="reaction ID" value="UER00666"/>
</dbReference>
<gene>
    <name evidence="8" type="ORF">AYI69_g1393</name>
</gene>
<evidence type="ECO:0000256" key="3">
    <source>
        <dbReference type="ARBA" id="ARBA00011233"/>
    </source>
</evidence>